<evidence type="ECO:0000259" key="7">
    <source>
        <dbReference type="Pfam" id="PF00700"/>
    </source>
</evidence>
<keyword evidence="8" id="KW-0966">Cell projection</keyword>
<dbReference type="SUPFAM" id="SSF64518">
    <property type="entry name" value="Phase 1 flagellin"/>
    <property type="match status" value="1"/>
</dbReference>
<accession>A0A839UPI9</accession>
<dbReference type="InterPro" id="IPR046358">
    <property type="entry name" value="Flagellin_C"/>
</dbReference>
<dbReference type="Pfam" id="PF00700">
    <property type="entry name" value="Flagellin_C"/>
    <property type="match status" value="1"/>
</dbReference>
<keyword evidence="8" id="KW-0282">Flagellum</keyword>
<protein>
    <submittedName>
        <fullName evidence="8">Flagellar hook-associated protein 3 FlgL</fullName>
    </submittedName>
</protein>
<dbReference type="Proteomes" id="UP000559987">
    <property type="component" value="Unassembled WGS sequence"/>
</dbReference>
<dbReference type="EMBL" id="JACHXZ010000002">
    <property type="protein sequence ID" value="MBB3168440.1"/>
    <property type="molecule type" value="Genomic_DNA"/>
</dbReference>
<dbReference type="Gene3D" id="1.20.1330.10">
    <property type="entry name" value="f41 fragment of flagellin, N-terminal domain"/>
    <property type="match status" value="2"/>
</dbReference>
<evidence type="ECO:0000256" key="3">
    <source>
        <dbReference type="ARBA" id="ARBA00005709"/>
    </source>
</evidence>
<dbReference type="NCBIfam" id="TIGR02550">
    <property type="entry name" value="flagell_flgL"/>
    <property type="match status" value="1"/>
</dbReference>
<keyword evidence="8" id="KW-0969">Cilium</keyword>
<keyword evidence="5" id="KW-0975">Bacterial flagellum</keyword>
<dbReference type="RefSeq" id="WP_183909920.1">
    <property type="nucleotide sequence ID" value="NZ_JACHXZ010000002.1"/>
</dbReference>
<keyword evidence="9" id="KW-1185">Reference proteome</keyword>
<feature type="domain" description="Flagellin C-terminal" evidence="7">
    <location>
        <begin position="458"/>
        <end position="528"/>
    </location>
</feature>
<proteinExistence type="inferred from homology"/>
<evidence type="ECO:0000256" key="1">
    <source>
        <dbReference type="ARBA" id="ARBA00004365"/>
    </source>
</evidence>
<organism evidence="8 9">
    <name type="scientific">Simiduia aestuariiviva</name>
    <dbReference type="NCBI Taxonomy" id="1510459"/>
    <lineage>
        <taxon>Bacteria</taxon>
        <taxon>Pseudomonadati</taxon>
        <taxon>Pseudomonadota</taxon>
        <taxon>Gammaproteobacteria</taxon>
        <taxon>Cellvibrionales</taxon>
        <taxon>Cellvibrionaceae</taxon>
        <taxon>Simiduia</taxon>
    </lineage>
</organism>
<evidence type="ECO:0000256" key="2">
    <source>
        <dbReference type="ARBA" id="ARBA00004613"/>
    </source>
</evidence>
<dbReference type="AlphaFoldDB" id="A0A839UPI9"/>
<dbReference type="Pfam" id="PF00669">
    <property type="entry name" value="Flagellin_N"/>
    <property type="match status" value="1"/>
</dbReference>
<comment type="caution">
    <text evidence="8">The sequence shown here is derived from an EMBL/GenBank/DDBJ whole genome shotgun (WGS) entry which is preliminary data.</text>
</comment>
<name>A0A839UPI9_9GAMM</name>
<evidence type="ECO:0000256" key="4">
    <source>
        <dbReference type="ARBA" id="ARBA00022525"/>
    </source>
</evidence>
<dbReference type="PANTHER" id="PTHR42792">
    <property type="entry name" value="FLAGELLIN"/>
    <property type="match status" value="1"/>
</dbReference>
<reference evidence="8 9" key="1">
    <citation type="submission" date="2020-08" db="EMBL/GenBank/DDBJ databases">
        <title>Genomic Encyclopedia of Type Strains, Phase III (KMG-III): the genomes of soil and plant-associated and newly described type strains.</title>
        <authorList>
            <person name="Whitman W."/>
        </authorList>
    </citation>
    <scope>NUCLEOTIDE SEQUENCE [LARGE SCALE GENOMIC DNA]</scope>
    <source>
        <strain evidence="8 9">CECT 8571</strain>
    </source>
</reference>
<dbReference type="PANTHER" id="PTHR42792:SF1">
    <property type="entry name" value="FLAGELLAR HOOK-ASSOCIATED PROTEIN 3"/>
    <property type="match status" value="1"/>
</dbReference>
<comment type="similarity">
    <text evidence="3">Belongs to the bacterial flagellin family.</text>
</comment>
<dbReference type="GO" id="GO:0005576">
    <property type="term" value="C:extracellular region"/>
    <property type="evidence" value="ECO:0007669"/>
    <property type="project" value="UniProtKB-SubCell"/>
</dbReference>
<dbReference type="GO" id="GO:0009424">
    <property type="term" value="C:bacterial-type flagellum hook"/>
    <property type="evidence" value="ECO:0007669"/>
    <property type="project" value="InterPro"/>
</dbReference>
<sequence>MRVSTSEMFNVANRGIGNANAAMVKTQQQLSTGLRVLTPSDDPVAATKIMQLNENIARISQFGKNINSAENDLQLEETTLNGVLSLIQRMQEISIQAGNTATLTASDYLALASEVDARLDEMLNLVNTRNANGDYIFAGYKGSTQPFERLGEGQFEYRGDDGQKFVKISESVKIAVSDNGKALFMDLASANPTIRTRISSANTSNPPIGISVGQVVDQDAYNAFYPADMAVSFNADSAVTPPAKNFTVTNRATGEVLLANHPFVSGHAIEVAGVSFSIVGEPKSGLPAVAATRPFGVDAPVAFPFDFSPPNDETFEVNVDGRVESFVLDANVTSTADLATILNSVGNGNAAKLANLGISVDATGFRMPAGVNFTVQSGSANINGVMGIDTVAGSASSNGVIAKVGDQAFIEATDNQDILLTLARLSDAMKNVTNNSESKMILKGVVDSTLINLSNSQTRILENVSQLGARFNTVESTKELHLDTELVSKEVLSELQDLDYAEAASRLSKQELILQAAQSTFVRISQLSLFDRL</sequence>
<dbReference type="InterPro" id="IPR013384">
    <property type="entry name" value="Flagell_FlgL"/>
</dbReference>
<dbReference type="GO" id="GO:0071973">
    <property type="term" value="P:bacterial-type flagellum-dependent cell motility"/>
    <property type="evidence" value="ECO:0007669"/>
    <property type="project" value="InterPro"/>
</dbReference>
<dbReference type="GO" id="GO:0005198">
    <property type="term" value="F:structural molecule activity"/>
    <property type="evidence" value="ECO:0007669"/>
    <property type="project" value="InterPro"/>
</dbReference>
<evidence type="ECO:0000256" key="5">
    <source>
        <dbReference type="ARBA" id="ARBA00023143"/>
    </source>
</evidence>
<evidence type="ECO:0000259" key="6">
    <source>
        <dbReference type="Pfam" id="PF00669"/>
    </source>
</evidence>
<gene>
    <name evidence="8" type="ORF">FHS30_001624</name>
</gene>
<evidence type="ECO:0000313" key="9">
    <source>
        <dbReference type="Proteomes" id="UP000559987"/>
    </source>
</evidence>
<evidence type="ECO:0000313" key="8">
    <source>
        <dbReference type="EMBL" id="MBB3168440.1"/>
    </source>
</evidence>
<dbReference type="InterPro" id="IPR001029">
    <property type="entry name" value="Flagellin_N"/>
</dbReference>
<comment type="subcellular location">
    <subcellularLocation>
        <location evidence="1">Bacterial flagellum</location>
    </subcellularLocation>
    <subcellularLocation>
        <location evidence="2">Secreted</location>
    </subcellularLocation>
</comment>
<keyword evidence="4" id="KW-0964">Secreted</keyword>
<feature type="domain" description="Flagellin N-terminal" evidence="6">
    <location>
        <begin position="3"/>
        <end position="141"/>
    </location>
</feature>
<dbReference type="InterPro" id="IPR001492">
    <property type="entry name" value="Flagellin"/>
</dbReference>